<dbReference type="InterPro" id="IPR029017">
    <property type="entry name" value="Enolase-like_N"/>
</dbReference>
<organism evidence="4 5">
    <name type="scientific">Streptomyces dengpaensis</name>
    <dbReference type="NCBI Taxonomy" id="2049881"/>
    <lineage>
        <taxon>Bacteria</taxon>
        <taxon>Bacillati</taxon>
        <taxon>Actinomycetota</taxon>
        <taxon>Actinomycetes</taxon>
        <taxon>Kitasatosporales</taxon>
        <taxon>Streptomycetaceae</taxon>
        <taxon>Streptomyces</taxon>
    </lineage>
</organism>
<keyword evidence="1" id="KW-0456">Lyase</keyword>
<dbReference type="InterPro" id="IPR029065">
    <property type="entry name" value="Enolase_C-like"/>
</dbReference>
<dbReference type="SUPFAM" id="SSF51604">
    <property type="entry name" value="Enolase C-terminal domain-like"/>
    <property type="match status" value="1"/>
</dbReference>
<dbReference type="SMART" id="SM00922">
    <property type="entry name" value="MR_MLE"/>
    <property type="match status" value="1"/>
</dbReference>
<dbReference type="InterPro" id="IPR034593">
    <property type="entry name" value="DgoD-like"/>
</dbReference>
<evidence type="ECO:0000259" key="3">
    <source>
        <dbReference type="SMART" id="SM00922"/>
    </source>
</evidence>
<feature type="region of interest" description="Disordered" evidence="2">
    <location>
        <begin position="33"/>
        <end position="54"/>
    </location>
</feature>
<proteinExistence type="predicted"/>
<dbReference type="RefSeq" id="WP_099498568.1">
    <property type="nucleotide sequence ID" value="NZ_CP026652.1"/>
</dbReference>
<evidence type="ECO:0000256" key="1">
    <source>
        <dbReference type="ARBA" id="ARBA00023239"/>
    </source>
</evidence>
<accession>A0ABM6SLS2</accession>
<dbReference type="SFLD" id="SFLDS00001">
    <property type="entry name" value="Enolase"/>
    <property type="match status" value="1"/>
</dbReference>
<dbReference type="Proteomes" id="UP000238413">
    <property type="component" value="Chromosome"/>
</dbReference>
<reference evidence="4 5" key="1">
    <citation type="submission" date="2018-02" db="EMBL/GenBank/DDBJ databases">
        <title>Complete genome sequence of Streptomyces dengpaensis, the producer of angucyclines.</title>
        <authorList>
            <person name="Yumei L."/>
        </authorList>
    </citation>
    <scope>NUCLEOTIDE SEQUENCE [LARGE SCALE GENOMIC DNA]</scope>
    <source>
        <strain evidence="4 5">XZHG99</strain>
    </source>
</reference>
<name>A0ABM6SLS2_9ACTN</name>
<keyword evidence="5" id="KW-1185">Reference proteome</keyword>
<dbReference type="Pfam" id="PF02746">
    <property type="entry name" value="MR_MLE_N"/>
    <property type="match status" value="1"/>
</dbReference>
<dbReference type="InterPro" id="IPR013341">
    <property type="entry name" value="Mandelate_racemase_N_dom"/>
</dbReference>
<feature type="domain" description="Mandelate racemase/muconate lactonizing enzyme C-terminal" evidence="3">
    <location>
        <begin position="173"/>
        <end position="269"/>
    </location>
</feature>
<evidence type="ECO:0000256" key="2">
    <source>
        <dbReference type="SAM" id="MobiDB-lite"/>
    </source>
</evidence>
<protein>
    <submittedName>
        <fullName evidence="4">Mandelate racemase</fullName>
    </submittedName>
</protein>
<evidence type="ECO:0000313" key="5">
    <source>
        <dbReference type="Proteomes" id="UP000238413"/>
    </source>
</evidence>
<sequence>MTTLTVHAPAQAGMATKTVVHAVRAWQLPPQPAGLPSELPEPVAAAAGEPPAGPAWAEHRTRFAIELVGDGVSGWHAPVAETVTQIIADDLAAGLIGHDPAAPRRLAYRKKTGRHRTGAHARQAASAIELACWDLASRATGLSVTGLLGGTIRPKVPAYASALGLDPSHASAPEAAAWITAAGFWGQKWPLPKPLILAGPRTVAKTLGRLREAAGEGRFMVDALGRCRLDEAMQLLPVLADLQVTFAEELLQPGSFGWHRLRAAGTGVPLAAGEHAVDESEQTRLLTGEAVDVWQVDPGWSGGLARSLHTTELAADLGMATFTHGDRLPAALALAGACCRDKIPAVEWHLTLEPLRQQIYPTPVHVEDGMLPVRTAPALAEAPTLPEKAAVLEVTGS</sequence>
<gene>
    <name evidence="4" type="ORF">C4B68_07155</name>
</gene>
<dbReference type="SUPFAM" id="SSF54826">
    <property type="entry name" value="Enolase N-terminal domain-like"/>
    <property type="match status" value="1"/>
</dbReference>
<dbReference type="InterPro" id="IPR013342">
    <property type="entry name" value="Mandelate_racemase_C"/>
</dbReference>
<dbReference type="EMBL" id="CP026652">
    <property type="protein sequence ID" value="AVH55596.1"/>
    <property type="molecule type" value="Genomic_DNA"/>
</dbReference>
<feature type="compositionally biased region" description="Low complexity" evidence="2">
    <location>
        <begin position="40"/>
        <end position="54"/>
    </location>
</feature>
<evidence type="ECO:0000313" key="4">
    <source>
        <dbReference type="EMBL" id="AVH55596.1"/>
    </source>
</evidence>
<dbReference type="Pfam" id="PF13378">
    <property type="entry name" value="MR_MLE_C"/>
    <property type="match status" value="1"/>
</dbReference>
<dbReference type="PANTHER" id="PTHR48080:SF2">
    <property type="entry name" value="D-GALACTONATE DEHYDRATASE"/>
    <property type="match status" value="1"/>
</dbReference>
<dbReference type="Gene3D" id="3.20.20.120">
    <property type="entry name" value="Enolase-like C-terminal domain"/>
    <property type="match status" value="1"/>
</dbReference>
<dbReference type="InterPro" id="IPR036849">
    <property type="entry name" value="Enolase-like_C_sf"/>
</dbReference>
<dbReference type="Gene3D" id="3.30.390.10">
    <property type="entry name" value="Enolase-like, N-terminal domain"/>
    <property type="match status" value="1"/>
</dbReference>
<dbReference type="PANTHER" id="PTHR48080">
    <property type="entry name" value="D-GALACTONATE DEHYDRATASE-RELATED"/>
    <property type="match status" value="1"/>
</dbReference>